<accession>A0A1B0AR82</accession>
<keyword evidence="2" id="KW-1185">Reference proteome</keyword>
<dbReference type="Proteomes" id="UP000092460">
    <property type="component" value="Unassembled WGS sequence"/>
</dbReference>
<dbReference type="VEuPathDB" id="VectorBase:GPPI005583"/>
<organism evidence="1 2">
    <name type="scientific">Glossina palpalis gambiensis</name>
    <dbReference type="NCBI Taxonomy" id="67801"/>
    <lineage>
        <taxon>Eukaryota</taxon>
        <taxon>Metazoa</taxon>
        <taxon>Ecdysozoa</taxon>
        <taxon>Arthropoda</taxon>
        <taxon>Hexapoda</taxon>
        <taxon>Insecta</taxon>
        <taxon>Pterygota</taxon>
        <taxon>Neoptera</taxon>
        <taxon>Endopterygota</taxon>
        <taxon>Diptera</taxon>
        <taxon>Brachycera</taxon>
        <taxon>Muscomorpha</taxon>
        <taxon>Hippoboscoidea</taxon>
        <taxon>Glossinidae</taxon>
        <taxon>Glossina</taxon>
    </lineage>
</organism>
<protein>
    <submittedName>
        <fullName evidence="1">Uncharacterized protein</fullName>
    </submittedName>
</protein>
<dbReference type="EMBL" id="JXJN01002279">
    <property type="status" value="NOT_ANNOTATED_CDS"/>
    <property type="molecule type" value="Genomic_DNA"/>
</dbReference>
<reference evidence="2" key="1">
    <citation type="submission" date="2015-01" db="EMBL/GenBank/DDBJ databases">
        <authorList>
            <person name="Aksoy S."/>
            <person name="Warren W."/>
            <person name="Wilson R.K."/>
        </authorList>
    </citation>
    <scope>NUCLEOTIDE SEQUENCE [LARGE SCALE GENOMIC DNA]</scope>
    <source>
        <strain evidence="2">IAEA</strain>
    </source>
</reference>
<proteinExistence type="predicted"/>
<dbReference type="EnsemblMetazoa" id="GPPI005583-RA">
    <property type="protein sequence ID" value="GPPI005583-PA"/>
    <property type="gene ID" value="GPPI005583"/>
</dbReference>
<dbReference type="AlphaFoldDB" id="A0A1B0AR82"/>
<evidence type="ECO:0000313" key="1">
    <source>
        <dbReference type="EnsemblMetazoa" id="GPPI005583-PA"/>
    </source>
</evidence>
<name>A0A1B0AR82_9MUSC</name>
<reference evidence="1" key="2">
    <citation type="submission" date="2020-05" db="UniProtKB">
        <authorList>
            <consortium name="EnsemblMetazoa"/>
        </authorList>
    </citation>
    <scope>IDENTIFICATION</scope>
    <source>
        <strain evidence="1">IAEA</strain>
    </source>
</reference>
<sequence>MAVVGDFIATARVEGGSNIYNPLIAIAIATATAIATEIQPTICFNFYRHTNKWCIWRLQGNMNAFDIYTFLQQLQLQVIANFAALYHKRWTCTSLLSILLKVSNCNSYPLVISVISTATLTIINATTIGFKDKDIIV</sequence>
<evidence type="ECO:0000313" key="2">
    <source>
        <dbReference type="Proteomes" id="UP000092460"/>
    </source>
</evidence>